<keyword evidence="2 5" id="KW-0238">DNA-binding</keyword>
<dbReference type="InterPro" id="IPR017970">
    <property type="entry name" value="Homeobox_CS"/>
</dbReference>
<dbReference type="GO" id="GO:0003677">
    <property type="term" value="F:DNA binding"/>
    <property type="evidence" value="ECO:0007669"/>
    <property type="project" value="UniProtKB-KW"/>
</dbReference>
<dbReference type="PANTHER" id="PTHR24340">
    <property type="entry name" value="HOMEOBOX PROTEIN NKX"/>
    <property type="match status" value="1"/>
</dbReference>
<evidence type="ECO:0000256" key="3">
    <source>
        <dbReference type="ARBA" id="ARBA00023155"/>
    </source>
</evidence>
<dbReference type="Gene3D" id="1.10.10.60">
    <property type="entry name" value="Homeodomain-like"/>
    <property type="match status" value="1"/>
</dbReference>
<protein>
    <submittedName>
        <fullName evidence="9">Muscle-specific homeobox protein tinman</fullName>
    </submittedName>
</protein>
<dbReference type="InterPro" id="IPR050394">
    <property type="entry name" value="Homeobox_NK-like"/>
</dbReference>
<comment type="subcellular location">
    <subcellularLocation>
        <location evidence="1 5 6">Nucleus</location>
    </subcellularLocation>
</comment>
<name>A0ABM4BYX6_HYDVU</name>
<keyword evidence="4 5" id="KW-0539">Nucleus</keyword>
<dbReference type="RefSeq" id="XP_065654444.1">
    <property type="nucleotide sequence ID" value="XM_065798372.1"/>
</dbReference>
<dbReference type="InterPro" id="IPR001356">
    <property type="entry name" value="HD"/>
</dbReference>
<dbReference type="PROSITE" id="PS00027">
    <property type="entry name" value="HOMEOBOX_1"/>
    <property type="match status" value="1"/>
</dbReference>
<reference evidence="9" key="1">
    <citation type="submission" date="2025-08" db="UniProtKB">
        <authorList>
            <consortium name="RefSeq"/>
        </authorList>
    </citation>
    <scope>IDENTIFICATION</scope>
</reference>
<feature type="domain" description="Homeobox" evidence="7">
    <location>
        <begin position="44"/>
        <end position="104"/>
    </location>
</feature>
<evidence type="ECO:0000256" key="6">
    <source>
        <dbReference type="RuleBase" id="RU000682"/>
    </source>
</evidence>
<keyword evidence="8" id="KW-1185">Reference proteome</keyword>
<dbReference type="Proteomes" id="UP001652625">
    <property type="component" value="Chromosome 06"/>
</dbReference>
<feature type="DNA-binding region" description="Homeobox" evidence="5">
    <location>
        <begin position="46"/>
        <end position="105"/>
    </location>
</feature>
<evidence type="ECO:0000256" key="2">
    <source>
        <dbReference type="ARBA" id="ARBA00023125"/>
    </source>
</evidence>
<organism evidence="8 9">
    <name type="scientific">Hydra vulgaris</name>
    <name type="common">Hydra</name>
    <name type="synonym">Hydra attenuata</name>
    <dbReference type="NCBI Taxonomy" id="6087"/>
    <lineage>
        <taxon>Eukaryota</taxon>
        <taxon>Metazoa</taxon>
        <taxon>Cnidaria</taxon>
        <taxon>Hydrozoa</taxon>
        <taxon>Hydroidolina</taxon>
        <taxon>Anthoathecata</taxon>
        <taxon>Aplanulata</taxon>
        <taxon>Hydridae</taxon>
        <taxon>Hydra</taxon>
    </lineage>
</organism>
<dbReference type="SMART" id="SM00389">
    <property type="entry name" value="HOX"/>
    <property type="match status" value="1"/>
</dbReference>
<dbReference type="Pfam" id="PF00046">
    <property type="entry name" value="Homeodomain"/>
    <property type="match status" value="1"/>
</dbReference>
<dbReference type="InterPro" id="IPR009057">
    <property type="entry name" value="Homeodomain-like_sf"/>
</dbReference>
<evidence type="ECO:0000259" key="7">
    <source>
        <dbReference type="PROSITE" id="PS50071"/>
    </source>
</evidence>
<sequence>MSFLIENILKKPTTNDDKTTGIKELSYKMSSSEKCDWSEESSRYRVKKRRNLFSKHQTWQLEKKFLIRPYMSAEERETLASKIHLTPTQIKIWFQNHRYKLKKDLKDISKSQRNKQTYQPCYLSLPQYTKYILEGKFLYEQCKIDSDLNKSLRGHVSEYQTKHMFEIKERNCPNNQVLHDCYKQFPFKVEANDFFRMMKCSEKMHTFRGYTDAPFTL</sequence>
<evidence type="ECO:0000256" key="5">
    <source>
        <dbReference type="PROSITE-ProRule" id="PRU00108"/>
    </source>
</evidence>
<gene>
    <name evidence="9" type="primary">LOC105845539</name>
</gene>
<dbReference type="GeneID" id="105845539"/>
<dbReference type="PANTHER" id="PTHR24340:SF82">
    <property type="entry name" value="HOMEOBOX PROTEIN VND"/>
    <property type="match status" value="1"/>
</dbReference>
<evidence type="ECO:0000313" key="8">
    <source>
        <dbReference type="Proteomes" id="UP001652625"/>
    </source>
</evidence>
<dbReference type="SUPFAM" id="SSF46689">
    <property type="entry name" value="Homeodomain-like"/>
    <property type="match status" value="1"/>
</dbReference>
<evidence type="ECO:0000256" key="1">
    <source>
        <dbReference type="ARBA" id="ARBA00004123"/>
    </source>
</evidence>
<dbReference type="PROSITE" id="PS50071">
    <property type="entry name" value="HOMEOBOX_2"/>
    <property type="match status" value="1"/>
</dbReference>
<accession>A0ABM4BYX6</accession>
<evidence type="ECO:0000313" key="9">
    <source>
        <dbReference type="RefSeq" id="XP_065654444.1"/>
    </source>
</evidence>
<keyword evidence="3 5" id="KW-0371">Homeobox</keyword>
<evidence type="ECO:0000256" key="4">
    <source>
        <dbReference type="ARBA" id="ARBA00023242"/>
    </source>
</evidence>
<dbReference type="CDD" id="cd00086">
    <property type="entry name" value="homeodomain"/>
    <property type="match status" value="1"/>
</dbReference>
<proteinExistence type="predicted"/>